<dbReference type="AlphaFoldDB" id="D7TCX3"/>
<organism evidence="2 3">
    <name type="scientific">Vitis vinifera</name>
    <name type="common">Grape</name>
    <dbReference type="NCBI Taxonomy" id="29760"/>
    <lineage>
        <taxon>Eukaryota</taxon>
        <taxon>Viridiplantae</taxon>
        <taxon>Streptophyta</taxon>
        <taxon>Embryophyta</taxon>
        <taxon>Tracheophyta</taxon>
        <taxon>Spermatophyta</taxon>
        <taxon>Magnoliopsida</taxon>
        <taxon>eudicotyledons</taxon>
        <taxon>Gunneridae</taxon>
        <taxon>Pentapetalae</taxon>
        <taxon>rosids</taxon>
        <taxon>Vitales</taxon>
        <taxon>Vitaceae</taxon>
        <taxon>Viteae</taxon>
        <taxon>Vitis</taxon>
    </lineage>
</organism>
<name>D7TCX3_VITVI</name>
<dbReference type="Gene3D" id="2.30.30.140">
    <property type="match status" value="1"/>
</dbReference>
<gene>
    <name evidence="2" type="ordered locus">VIT_06s0080g00190</name>
</gene>
<dbReference type="SUPFAM" id="SSF63748">
    <property type="entry name" value="Tudor/PWWP/MBT"/>
    <property type="match status" value="1"/>
</dbReference>
<dbReference type="HOGENOM" id="CLU_3419862_0_0_1"/>
<dbReference type="PROSITE" id="PS50812">
    <property type="entry name" value="PWWP"/>
    <property type="match status" value="1"/>
</dbReference>
<sequence length="25" mass="2945">MPGDLIWLRLHGLSWWPAQVVNENL</sequence>
<accession>D7TCX3</accession>
<dbReference type="PaxDb" id="29760-VIT_06s0080g00190.t01"/>
<dbReference type="InParanoid" id="D7TCX3"/>
<proteinExistence type="predicted"/>
<dbReference type="Pfam" id="PF00855">
    <property type="entry name" value="PWWP"/>
    <property type="match status" value="1"/>
</dbReference>
<protein>
    <recommendedName>
        <fullName evidence="1">PWWP domain-containing protein</fullName>
    </recommendedName>
</protein>
<dbReference type="Proteomes" id="UP000009183">
    <property type="component" value="Chromosome 6"/>
</dbReference>
<evidence type="ECO:0000313" key="2">
    <source>
        <dbReference type="EMBL" id="CBI28346.3"/>
    </source>
</evidence>
<dbReference type="InterPro" id="IPR000313">
    <property type="entry name" value="PWWP_dom"/>
</dbReference>
<keyword evidence="3" id="KW-1185">Reference proteome</keyword>
<feature type="domain" description="PWWP" evidence="1">
    <location>
        <begin position="2"/>
        <end position="25"/>
    </location>
</feature>
<evidence type="ECO:0000259" key="1">
    <source>
        <dbReference type="PROSITE" id="PS50812"/>
    </source>
</evidence>
<dbReference type="EMBL" id="FN595757">
    <property type="protein sequence ID" value="CBI28346.3"/>
    <property type="molecule type" value="Genomic_DNA"/>
</dbReference>
<evidence type="ECO:0000313" key="3">
    <source>
        <dbReference type="Proteomes" id="UP000009183"/>
    </source>
</evidence>
<reference evidence="3" key="1">
    <citation type="journal article" date="2007" name="Nature">
        <title>The grapevine genome sequence suggests ancestral hexaploidization in major angiosperm phyla.</title>
        <authorList>
            <consortium name="The French-Italian Public Consortium for Grapevine Genome Characterization."/>
            <person name="Jaillon O."/>
            <person name="Aury J.-M."/>
            <person name="Noel B."/>
            <person name="Policriti A."/>
            <person name="Clepet C."/>
            <person name="Casagrande A."/>
            <person name="Choisne N."/>
            <person name="Aubourg S."/>
            <person name="Vitulo N."/>
            <person name="Jubin C."/>
            <person name="Vezzi A."/>
            <person name="Legeai F."/>
            <person name="Hugueney P."/>
            <person name="Dasilva C."/>
            <person name="Horner D."/>
            <person name="Mica E."/>
            <person name="Jublot D."/>
            <person name="Poulain J."/>
            <person name="Bruyere C."/>
            <person name="Billault A."/>
            <person name="Segurens B."/>
            <person name="Gouyvenoux M."/>
            <person name="Ugarte E."/>
            <person name="Cattonaro F."/>
            <person name="Anthouard V."/>
            <person name="Vico V."/>
            <person name="Del Fabbro C."/>
            <person name="Alaux M."/>
            <person name="Di Gaspero G."/>
            <person name="Dumas V."/>
            <person name="Felice N."/>
            <person name="Paillard S."/>
            <person name="Juman I."/>
            <person name="Moroldo M."/>
            <person name="Scalabrin S."/>
            <person name="Canaguier A."/>
            <person name="Le Clainche I."/>
            <person name="Malacrida G."/>
            <person name="Durand E."/>
            <person name="Pesole G."/>
            <person name="Laucou V."/>
            <person name="Chatelet P."/>
            <person name="Merdinoglu D."/>
            <person name="Delledonne M."/>
            <person name="Pezzotti M."/>
            <person name="Lecharny A."/>
            <person name="Scarpelli C."/>
            <person name="Artiguenave F."/>
            <person name="Pe M.E."/>
            <person name="Valle G."/>
            <person name="Morgante M."/>
            <person name="Caboche M."/>
            <person name="Adam-Blondon A.-F."/>
            <person name="Weissenbach J."/>
            <person name="Quetier F."/>
            <person name="Wincker P."/>
        </authorList>
    </citation>
    <scope>NUCLEOTIDE SEQUENCE [LARGE SCALE GENOMIC DNA]</scope>
    <source>
        <strain evidence="3">cv. Pinot noir / PN40024</strain>
    </source>
</reference>